<keyword evidence="4 5" id="KW-0732">Signal</keyword>
<evidence type="ECO:0000313" key="7">
    <source>
        <dbReference type="EMBL" id="PZW33000.1"/>
    </source>
</evidence>
<dbReference type="CDD" id="cd08504">
    <property type="entry name" value="PBP2_OppA"/>
    <property type="match status" value="1"/>
</dbReference>
<dbReference type="PROSITE" id="PS51257">
    <property type="entry name" value="PROKAR_LIPOPROTEIN"/>
    <property type="match status" value="1"/>
</dbReference>
<comment type="similarity">
    <text evidence="2">Belongs to the bacterial solute-binding protein 5 family.</text>
</comment>
<dbReference type="AlphaFoldDB" id="A0A326UAB4"/>
<dbReference type="InterPro" id="IPR000914">
    <property type="entry name" value="SBP_5_dom"/>
</dbReference>
<sequence>MESGKRHRQRVLIPLLCFFAVLLSACGGGGSNTATPVAQGKAPDEKQVFITPVSGVSDMATFDPAIMGDAAAAKAITMTFTGLVGLNDNAQVYGQMARSWEVSDDGLTWTFSLKPDLKFSDGSPLTAADVVYSIDRAFDPSLKNASAPFYLGIIKGTEKRADGSLKSLINYSLFAPDDHTVKIVTRERAPYFLQALTFACSWVVNKKLVEKYGNQRWTDHINEGGGAGPFTVERYVHGKEIVLVPNANYYGTKPLLKKVVIPFYPDSKSVFKAYEAGQVSEAEVQTADLARARSLKNQLHRAEQLTTFYYQMNYLAVPFNNIKVRQAFALAIDKDKIAHNVYKDKIVPTNHFVPKGQLGYNEKLVGPAGVASTKGDPAKARQLFEEGLKELNLTRKSLPRIVFTVSTGGSPDMKNEAQAVQAMWKDVLGVEVTINDMDGNQLRDYIQTARKNPKGPMIWATSWVVDYPDPQDWLDLFLDDSGDSNVINYAHNASATNELQKKTQELIRKADTTMKESERLPMYYQAEQQVIDDVAALPIYQGVTNMVRKPCVVGVVDNALTMIMPEDWGKIYISNDTPCANTSAYSK</sequence>
<feature type="signal peptide" evidence="5">
    <location>
        <begin position="1"/>
        <end position="25"/>
    </location>
</feature>
<feature type="domain" description="Solute-binding protein family 5" evidence="6">
    <location>
        <begin position="92"/>
        <end position="484"/>
    </location>
</feature>
<feature type="chain" id="PRO_5016261278" evidence="5">
    <location>
        <begin position="26"/>
        <end position="587"/>
    </location>
</feature>
<dbReference type="GO" id="GO:0042597">
    <property type="term" value="C:periplasmic space"/>
    <property type="evidence" value="ECO:0007669"/>
    <property type="project" value="UniProtKB-ARBA"/>
</dbReference>
<dbReference type="PANTHER" id="PTHR30290:SF10">
    <property type="entry name" value="PERIPLASMIC OLIGOPEPTIDE-BINDING PROTEIN-RELATED"/>
    <property type="match status" value="1"/>
</dbReference>
<protein>
    <submittedName>
        <fullName evidence="7">Peptide/nickel transport system substrate-binding protein/oligopeptide transport system substrate-binding protein</fullName>
    </submittedName>
</protein>
<dbReference type="OrthoDB" id="137511at2"/>
<dbReference type="PANTHER" id="PTHR30290">
    <property type="entry name" value="PERIPLASMIC BINDING COMPONENT OF ABC TRANSPORTER"/>
    <property type="match status" value="1"/>
</dbReference>
<organism evidence="7 8">
    <name type="scientific">Thermosporothrix hazakensis</name>
    <dbReference type="NCBI Taxonomy" id="644383"/>
    <lineage>
        <taxon>Bacteria</taxon>
        <taxon>Bacillati</taxon>
        <taxon>Chloroflexota</taxon>
        <taxon>Ktedonobacteria</taxon>
        <taxon>Ktedonobacterales</taxon>
        <taxon>Thermosporotrichaceae</taxon>
        <taxon>Thermosporothrix</taxon>
    </lineage>
</organism>
<dbReference type="InterPro" id="IPR039424">
    <property type="entry name" value="SBP_5"/>
</dbReference>
<evidence type="ECO:0000256" key="3">
    <source>
        <dbReference type="ARBA" id="ARBA00022448"/>
    </source>
</evidence>
<dbReference type="Gene3D" id="3.10.105.10">
    <property type="entry name" value="Dipeptide-binding Protein, Domain 3"/>
    <property type="match status" value="1"/>
</dbReference>
<evidence type="ECO:0000256" key="4">
    <source>
        <dbReference type="ARBA" id="ARBA00022729"/>
    </source>
</evidence>
<keyword evidence="3" id="KW-0813">Transport</keyword>
<dbReference type="SUPFAM" id="SSF53850">
    <property type="entry name" value="Periplasmic binding protein-like II"/>
    <property type="match status" value="1"/>
</dbReference>
<accession>A0A326UAB4</accession>
<keyword evidence="8" id="KW-1185">Reference proteome</keyword>
<dbReference type="Proteomes" id="UP000248806">
    <property type="component" value="Unassembled WGS sequence"/>
</dbReference>
<dbReference type="GO" id="GO:0030313">
    <property type="term" value="C:cell envelope"/>
    <property type="evidence" value="ECO:0007669"/>
    <property type="project" value="UniProtKB-SubCell"/>
</dbReference>
<proteinExistence type="inferred from homology"/>
<evidence type="ECO:0000256" key="5">
    <source>
        <dbReference type="SAM" id="SignalP"/>
    </source>
</evidence>
<dbReference type="PIRSF" id="PIRSF002741">
    <property type="entry name" value="MppA"/>
    <property type="match status" value="1"/>
</dbReference>
<dbReference type="Gene3D" id="3.40.190.10">
    <property type="entry name" value="Periplasmic binding protein-like II"/>
    <property type="match status" value="1"/>
</dbReference>
<comment type="subcellular location">
    <subcellularLocation>
        <location evidence="1">Cell envelope</location>
    </subcellularLocation>
</comment>
<dbReference type="GO" id="GO:0015833">
    <property type="term" value="P:peptide transport"/>
    <property type="evidence" value="ECO:0007669"/>
    <property type="project" value="TreeGrafter"/>
</dbReference>
<dbReference type="GO" id="GO:1904680">
    <property type="term" value="F:peptide transmembrane transporter activity"/>
    <property type="evidence" value="ECO:0007669"/>
    <property type="project" value="TreeGrafter"/>
</dbReference>
<reference evidence="7 8" key="1">
    <citation type="submission" date="2018-06" db="EMBL/GenBank/DDBJ databases">
        <title>Genomic Encyclopedia of Archaeal and Bacterial Type Strains, Phase II (KMG-II): from individual species to whole genera.</title>
        <authorList>
            <person name="Goeker M."/>
        </authorList>
    </citation>
    <scope>NUCLEOTIDE SEQUENCE [LARGE SCALE GENOMIC DNA]</scope>
    <source>
        <strain evidence="7 8">ATCC BAA-1881</strain>
    </source>
</reference>
<evidence type="ECO:0000313" key="8">
    <source>
        <dbReference type="Proteomes" id="UP000248806"/>
    </source>
</evidence>
<name>A0A326UAB4_THEHA</name>
<dbReference type="RefSeq" id="WP_111320519.1">
    <property type="nucleotide sequence ID" value="NZ_BIFX01000001.1"/>
</dbReference>
<dbReference type="EMBL" id="QKUF01000003">
    <property type="protein sequence ID" value="PZW33000.1"/>
    <property type="molecule type" value="Genomic_DNA"/>
</dbReference>
<evidence type="ECO:0000256" key="1">
    <source>
        <dbReference type="ARBA" id="ARBA00004196"/>
    </source>
</evidence>
<comment type="caution">
    <text evidence="7">The sequence shown here is derived from an EMBL/GenBank/DDBJ whole genome shotgun (WGS) entry which is preliminary data.</text>
</comment>
<evidence type="ECO:0000256" key="2">
    <source>
        <dbReference type="ARBA" id="ARBA00005695"/>
    </source>
</evidence>
<dbReference type="Gene3D" id="3.90.76.10">
    <property type="entry name" value="Dipeptide-binding Protein, Domain 1"/>
    <property type="match status" value="1"/>
</dbReference>
<dbReference type="InterPro" id="IPR030678">
    <property type="entry name" value="Peptide/Ni-bd"/>
</dbReference>
<dbReference type="GO" id="GO:0043190">
    <property type="term" value="C:ATP-binding cassette (ABC) transporter complex"/>
    <property type="evidence" value="ECO:0007669"/>
    <property type="project" value="InterPro"/>
</dbReference>
<dbReference type="Pfam" id="PF00496">
    <property type="entry name" value="SBP_bac_5"/>
    <property type="match status" value="1"/>
</dbReference>
<evidence type="ECO:0000259" key="6">
    <source>
        <dbReference type="Pfam" id="PF00496"/>
    </source>
</evidence>
<gene>
    <name evidence="7" type="ORF">EI42_01548</name>
</gene>